<name>A0A556MYD1_9FLAO</name>
<sequence>MKTSKTNQAGAKQSSPVQSKAKNQGNAGSILQAYKKGTAQLATDEEEPVMGKFDTAQLATEEEELPV</sequence>
<proteinExistence type="predicted"/>
<dbReference type="RefSeq" id="WP_144333040.1">
    <property type="nucleotide sequence ID" value="NZ_VLPL01000004.1"/>
</dbReference>
<reference evidence="2 3" key="1">
    <citation type="submission" date="2019-07" db="EMBL/GenBank/DDBJ databases">
        <authorList>
            <person name="Huq M.A."/>
        </authorList>
    </citation>
    <scope>NUCLEOTIDE SEQUENCE [LARGE SCALE GENOMIC DNA]</scope>
    <source>
        <strain evidence="2 3">MAH-3</strain>
    </source>
</reference>
<dbReference type="Proteomes" id="UP000316008">
    <property type="component" value="Unassembled WGS sequence"/>
</dbReference>
<evidence type="ECO:0000313" key="2">
    <source>
        <dbReference type="EMBL" id="TSJ44926.1"/>
    </source>
</evidence>
<accession>A0A556MYD1</accession>
<organism evidence="2 3">
    <name type="scientific">Fluviicola chungangensis</name>
    <dbReference type="NCBI Taxonomy" id="2597671"/>
    <lineage>
        <taxon>Bacteria</taxon>
        <taxon>Pseudomonadati</taxon>
        <taxon>Bacteroidota</taxon>
        <taxon>Flavobacteriia</taxon>
        <taxon>Flavobacteriales</taxon>
        <taxon>Crocinitomicaceae</taxon>
        <taxon>Fluviicola</taxon>
    </lineage>
</organism>
<keyword evidence="3" id="KW-1185">Reference proteome</keyword>
<evidence type="ECO:0000313" key="3">
    <source>
        <dbReference type="Proteomes" id="UP000316008"/>
    </source>
</evidence>
<comment type="caution">
    <text evidence="2">The sequence shown here is derived from an EMBL/GenBank/DDBJ whole genome shotgun (WGS) entry which is preliminary data.</text>
</comment>
<gene>
    <name evidence="2" type="ORF">FO442_10030</name>
</gene>
<dbReference type="EMBL" id="VLPL01000004">
    <property type="protein sequence ID" value="TSJ44926.1"/>
    <property type="molecule type" value="Genomic_DNA"/>
</dbReference>
<dbReference type="AlphaFoldDB" id="A0A556MYD1"/>
<protein>
    <submittedName>
        <fullName evidence="2">Uncharacterized protein</fullName>
    </submittedName>
</protein>
<feature type="region of interest" description="Disordered" evidence="1">
    <location>
        <begin position="1"/>
        <end position="29"/>
    </location>
</feature>
<evidence type="ECO:0000256" key="1">
    <source>
        <dbReference type="SAM" id="MobiDB-lite"/>
    </source>
</evidence>